<protein>
    <submittedName>
        <fullName evidence="1">Uncharacterized protein</fullName>
    </submittedName>
</protein>
<reference evidence="1 2" key="1">
    <citation type="submission" date="2017-11" db="EMBL/GenBank/DDBJ databases">
        <title>Comparative genomic analysis of Holospora spp., intranuclear symbionts of paramecia.</title>
        <authorList>
            <person name="Garushyants S.K."/>
            <person name="Beliavskaya A."/>
            <person name="Malko D.B."/>
            <person name="Logacheva M.D."/>
            <person name="Rautian M.S."/>
            <person name="Gelfand M.S."/>
        </authorList>
    </citation>
    <scope>NUCLEOTIDE SEQUENCE [LARGE SCALE GENOMIC DNA]</scope>
    <source>
        <strain evidence="2">02AZ16</strain>
    </source>
</reference>
<evidence type="ECO:0000313" key="2">
    <source>
        <dbReference type="Proteomes" id="UP000239425"/>
    </source>
</evidence>
<keyword evidence="2" id="KW-1185">Reference proteome</keyword>
<comment type="caution">
    <text evidence="1">The sequence shown here is derived from an EMBL/GenBank/DDBJ whole genome shotgun (WGS) entry which is preliminary data.</text>
</comment>
<name>A0A2S5RHT6_9PROT</name>
<gene>
    <name evidence="1" type="ORF">HCUR_00108</name>
</gene>
<evidence type="ECO:0000313" key="1">
    <source>
        <dbReference type="EMBL" id="PPE06894.1"/>
    </source>
</evidence>
<accession>A0A2S5RHT6</accession>
<dbReference type="AlphaFoldDB" id="A0A2S5RHT6"/>
<proteinExistence type="predicted"/>
<sequence length="48" mass="5786">MSEMTNITKVLKKQCALFIQENFMSQGISIELQDRKTIKRLQKEWQRN</sequence>
<dbReference type="RefSeq" id="WP_165780587.1">
    <property type="nucleotide sequence ID" value="NZ_PHHC01000014.1"/>
</dbReference>
<organism evidence="1 2">
    <name type="scientific">Holospora curviuscula</name>
    <dbReference type="NCBI Taxonomy" id="1082868"/>
    <lineage>
        <taxon>Bacteria</taxon>
        <taxon>Pseudomonadati</taxon>
        <taxon>Pseudomonadota</taxon>
        <taxon>Alphaproteobacteria</taxon>
        <taxon>Holosporales</taxon>
        <taxon>Holosporaceae</taxon>
        <taxon>Holospora</taxon>
    </lineage>
</organism>
<dbReference type="EMBL" id="PHHC01000014">
    <property type="protein sequence ID" value="PPE06894.1"/>
    <property type="molecule type" value="Genomic_DNA"/>
</dbReference>
<dbReference type="Proteomes" id="UP000239425">
    <property type="component" value="Unassembled WGS sequence"/>
</dbReference>